<evidence type="ECO:0000313" key="3">
    <source>
        <dbReference type="Proteomes" id="UP000284403"/>
    </source>
</evidence>
<dbReference type="Proteomes" id="UP000284403">
    <property type="component" value="Unassembled WGS sequence"/>
</dbReference>
<proteinExistence type="predicted"/>
<dbReference type="RefSeq" id="XP_029226204.1">
    <property type="nucleotide sequence ID" value="XM_029373675.1"/>
</dbReference>
<feature type="region of interest" description="Disordered" evidence="1">
    <location>
        <begin position="1"/>
        <end position="22"/>
    </location>
</feature>
<dbReference type="AlphaFoldDB" id="A0A422NY66"/>
<dbReference type="GeneID" id="40320418"/>
<sequence length="183" mass="20138">MQRSRGGPLGSVGERAGAKRPRKHISFARDGIKVRFVKPPPRSMNHRYWFTETEAVAKKGLSFEVEPDIAVSVDVSCRVQLTGVASQSCKAPRFLFTGGVAGKHRPNSKSSGRVYLDLKANPSLGVIGAVQRASRWLTVASVEEGHIEKVRVILPPGSYTLRCVGPRPVQVFAQVWDFETRLD</sequence>
<organism evidence="2 3">
    <name type="scientific">Trypanosoma conorhini</name>
    <dbReference type="NCBI Taxonomy" id="83891"/>
    <lineage>
        <taxon>Eukaryota</taxon>
        <taxon>Discoba</taxon>
        <taxon>Euglenozoa</taxon>
        <taxon>Kinetoplastea</taxon>
        <taxon>Metakinetoplastina</taxon>
        <taxon>Trypanosomatida</taxon>
        <taxon>Trypanosomatidae</taxon>
        <taxon>Trypanosoma</taxon>
    </lineage>
</organism>
<keyword evidence="3" id="KW-1185">Reference proteome</keyword>
<comment type="caution">
    <text evidence="2">The sequence shown here is derived from an EMBL/GenBank/DDBJ whole genome shotgun (WGS) entry which is preliminary data.</text>
</comment>
<gene>
    <name evidence="2" type="ORF">Tco025E_06807</name>
</gene>
<reference evidence="2 3" key="1">
    <citation type="journal article" date="2018" name="BMC Genomics">
        <title>Genomic comparison of Trypanosoma conorhini and Trypanosoma rangeli to Trypanosoma cruzi strains of high and low virulence.</title>
        <authorList>
            <person name="Bradwell K.R."/>
            <person name="Koparde V.N."/>
            <person name="Matveyev A.V."/>
            <person name="Serrano M.G."/>
            <person name="Alves J.M."/>
            <person name="Parikh H."/>
            <person name="Huang B."/>
            <person name="Lee V."/>
            <person name="Espinosa-Alvarez O."/>
            <person name="Ortiz P.A."/>
            <person name="Costa-Martins A.G."/>
            <person name="Teixeira M.M."/>
            <person name="Buck G.A."/>
        </authorList>
    </citation>
    <scope>NUCLEOTIDE SEQUENCE [LARGE SCALE GENOMIC DNA]</scope>
    <source>
        <strain evidence="2 3">025E</strain>
    </source>
</reference>
<protein>
    <submittedName>
        <fullName evidence="2">Uncharacterized protein</fullName>
    </submittedName>
</protein>
<evidence type="ECO:0000256" key="1">
    <source>
        <dbReference type="SAM" id="MobiDB-lite"/>
    </source>
</evidence>
<accession>A0A422NY66</accession>
<dbReference type="EMBL" id="MKKU01000484">
    <property type="protein sequence ID" value="RNF10361.1"/>
    <property type="molecule type" value="Genomic_DNA"/>
</dbReference>
<dbReference type="OrthoDB" id="270315at2759"/>
<evidence type="ECO:0000313" key="2">
    <source>
        <dbReference type="EMBL" id="RNF10361.1"/>
    </source>
</evidence>
<name>A0A422NY66_9TRYP</name>